<dbReference type="RefSeq" id="WP_114840224.1">
    <property type="nucleotide sequence ID" value="NZ_CP031217.1"/>
</dbReference>
<name>A0AAX2A7L2_9BACT</name>
<organism evidence="2 4">
    <name type="scientific">Halarcobacter bivalviorum</name>
    <dbReference type="NCBI Taxonomy" id="663364"/>
    <lineage>
        <taxon>Bacteria</taxon>
        <taxon>Pseudomonadati</taxon>
        <taxon>Campylobacterota</taxon>
        <taxon>Epsilonproteobacteria</taxon>
        <taxon>Campylobacterales</taxon>
        <taxon>Arcobacteraceae</taxon>
        <taxon>Halarcobacter</taxon>
    </lineage>
</organism>
<dbReference type="SUPFAM" id="SSF53756">
    <property type="entry name" value="UDP-Glycosyltransferase/glycogen phosphorylase"/>
    <property type="match status" value="1"/>
</dbReference>
<dbReference type="Proteomes" id="UP000253850">
    <property type="component" value="Chromosome"/>
</dbReference>
<sequence length="353" mass="41203">MIWFDLVTPKSVLFFIPIVKEIEKRGKKVLITAREGKDYSEVVELLKLYNIDFVNRGEFGGACLKDKLHASIERQKALMEFVTIYDIDRLVCLCSVDANRVAFGLGIPVINFYDIPLSDHNTNFKKALPQARLTLPLSSKVFKPFVVPDEIFLRFSLDEEQIFDYNFIDPVIWLKNFEPDFEYVKDVLKSYNLDLSKKMIIIREEEYKSSYVDKKYPILYEALEEIYNTTNSNIIIIPRYESAYLKEEFPFATVLEEKIVIQHLLAYADLFIGGGGTLNTEACFFNTPTISTRSFICHYDKFQIDNNLMYWVNTKKDLLETVELLLTKKKENRNNIFSTMNLEIDKIVDQILN</sequence>
<keyword evidence="4" id="KW-1185">Reference proteome</keyword>
<protein>
    <submittedName>
        <fullName evidence="1">DUF354 domain-containing protein</fullName>
    </submittedName>
</protein>
<evidence type="ECO:0000313" key="2">
    <source>
        <dbReference type="EMBL" id="RXK09960.1"/>
    </source>
</evidence>
<evidence type="ECO:0000313" key="4">
    <source>
        <dbReference type="Proteomes" id="UP000289193"/>
    </source>
</evidence>
<reference evidence="2 4" key="1">
    <citation type="submission" date="2017-10" db="EMBL/GenBank/DDBJ databases">
        <title>Genomics of the genus Arcobacter.</title>
        <authorList>
            <person name="Perez-Cataluna A."/>
            <person name="Figueras M.J."/>
        </authorList>
    </citation>
    <scope>NUCLEOTIDE SEQUENCE [LARGE SCALE GENOMIC DNA]</scope>
    <source>
        <strain evidence="2 4">CECT 7835</strain>
    </source>
</reference>
<dbReference type="KEGG" id="hbv:ABIV_2471"/>
<accession>A0AAX2A7L2</accession>
<dbReference type="InterPro" id="IPR007152">
    <property type="entry name" value="DUF354"/>
</dbReference>
<dbReference type="Proteomes" id="UP000289193">
    <property type="component" value="Unassembled WGS sequence"/>
</dbReference>
<proteinExistence type="predicted"/>
<dbReference type="Pfam" id="PF04007">
    <property type="entry name" value="DUF354"/>
    <property type="match status" value="1"/>
</dbReference>
<reference evidence="1 3" key="2">
    <citation type="submission" date="2018-07" db="EMBL/GenBank/DDBJ databases">
        <title>Complete genome of the Arcobacter bivalviorum type strain LMG 26154.</title>
        <authorList>
            <person name="Miller W.G."/>
            <person name="Yee E."/>
            <person name="Bono J.L."/>
        </authorList>
    </citation>
    <scope>NUCLEOTIDE SEQUENCE [LARGE SCALE GENOMIC DNA]</scope>
    <source>
        <strain evidence="1 3">LMG 26154</strain>
    </source>
</reference>
<dbReference type="PANTHER" id="PTHR39662:SF1">
    <property type="entry name" value="DUF354 DOMAIN-CONTAINING PROTEIN"/>
    <property type="match status" value="1"/>
</dbReference>
<evidence type="ECO:0000313" key="3">
    <source>
        <dbReference type="Proteomes" id="UP000253850"/>
    </source>
</evidence>
<evidence type="ECO:0000313" key="1">
    <source>
        <dbReference type="EMBL" id="AXH13442.1"/>
    </source>
</evidence>
<dbReference type="AlphaFoldDB" id="A0AAX2A7L2"/>
<dbReference type="PIRSF" id="PIRSF005357">
    <property type="entry name" value="UCP005357"/>
    <property type="match status" value="1"/>
</dbReference>
<dbReference type="EMBL" id="PDKM01000003">
    <property type="protein sequence ID" value="RXK09960.1"/>
    <property type="molecule type" value="Genomic_DNA"/>
</dbReference>
<dbReference type="PANTHER" id="PTHR39662">
    <property type="entry name" value="DUF354 DOMAIN-CONTAINING PROTEIN-RELATED"/>
    <property type="match status" value="1"/>
</dbReference>
<gene>
    <name evidence="1" type="ORF">ABIV_2471</name>
    <name evidence="2" type="ORF">CRV05_06140</name>
</gene>
<dbReference type="EMBL" id="CP031217">
    <property type="protein sequence ID" value="AXH13442.1"/>
    <property type="molecule type" value="Genomic_DNA"/>
</dbReference>